<dbReference type="RefSeq" id="WP_390354191.1">
    <property type="nucleotide sequence ID" value="NZ_JBHUIZ010000005.1"/>
</dbReference>
<organism evidence="1 2">
    <name type="scientific">Tigheibacillus halophilus</name>
    <dbReference type="NCBI Taxonomy" id="361280"/>
    <lineage>
        <taxon>Bacteria</taxon>
        <taxon>Bacillati</taxon>
        <taxon>Bacillota</taxon>
        <taxon>Bacilli</taxon>
        <taxon>Bacillales</taxon>
        <taxon>Bacillaceae</taxon>
        <taxon>Tigheibacillus</taxon>
    </lineage>
</organism>
<comment type="caution">
    <text evidence="1">The sequence shown here is derived from an EMBL/GenBank/DDBJ whole genome shotgun (WGS) entry which is preliminary data.</text>
</comment>
<gene>
    <name evidence="1" type="ORF">RWE15_10225</name>
</gene>
<keyword evidence="2" id="KW-1185">Reference proteome</keyword>
<evidence type="ECO:0000313" key="1">
    <source>
        <dbReference type="EMBL" id="MDY0394758.1"/>
    </source>
</evidence>
<sequence>MKQSWGYKFIPCPDPKCDFNKKQAQQKVFSDLDRLMEKKVSA</sequence>
<proteinExistence type="predicted"/>
<protein>
    <submittedName>
        <fullName evidence="1">Uncharacterized protein</fullName>
    </submittedName>
</protein>
<dbReference type="EMBL" id="JAWDIP010000003">
    <property type="protein sequence ID" value="MDY0394758.1"/>
    <property type="molecule type" value="Genomic_DNA"/>
</dbReference>
<reference evidence="1 2" key="1">
    <citation type="submission" date="2023-10" db="EMBL/GenBank/DDBJ databases">
        <title>Virgibacillus halophilus 5B73C genome.</title>
        <authorList>
            <person name="Miliotis G."/>
            <person name="Sengupta P."/>
            <person name="Hameed A."/>
            <person name="Chuvochina M."/>
            <person name="Mcdonagh F."/>
            <person name="Simpson A.C."/>
            <person name="Singh N.K."/>
            <person name="Rekha P.D."/>
            <person name="Raman K."/>
            <person name="Hugenholtz P."/>
            <person name="Venkateswaran K."/>
        </authorList>
    </citation>
    <scope>NUCLEOTIDE SEQUENCE [LARGE SCALE GENOMIC DNA]</scope>
    <source>
        <strain evidence="1 2">5B73C</strain>
    </source>
</reference>
<accession>A0ABU5C607</accession>
<dbReference type="Proteomes" id="UP001281447">
    <property type="component" value="Unassembled WGS sequence"/>
</dbReference>
<evidence type="ECO:0000313" key="2">
    <source>
        <dbReference type="Proteomes" id="UP001281447"/>
    </source>
</evidence>
<name>A0ABU5C607_9BACI</name>